<evidence type="ECO:0000313" key="2">
    <source>
        <dbReference type="Proteomes" id="UP000015105"/>
    </source>
</evidence>
<dbReference type="Proteomes" id="UP000015105">
    <property type="component" value="Chromosome 5D"/>
</dbReference>
<evidence type="ECO:0000313" key="1">
    <source>
        <dbReference type="EnsemblPlants" id="AET5Gv20704100.3"/>
    </source>
</evidence>
<dbReference type="Gramene" id="AET5Gv20704100.3">
    <property type="protein sequence ID" value="AET5Gv20704100.3"/>
    <property type="gene ID" value="AET5Gv20704100"/>
</dbReference>
<protein>
    <submittedName>
        <fullName evidence="1">Uncharacterized protein</fullName>
    </submittedName>
</protein>
<proteinExistence type="predicted"/>
<organism evidence="1 2">
    <name type="scientific">Aegilops tauschii subsp. strangulata</name>
    <name type="common">Goatgrass</name>
    <dbReference type="NCBI Taxonomy" id="200361"/>
    <lineage>
        <taxon>Eukaryota</taxon>
        <taxon>Viridiplantae</taxon>
        <taxon>Streptophyta</taxon>
        <taxon>Embryophyta</taxon>
        <taxon>Tracheophyta</taxon>
        <taxon>Spermatophyta</taxon>
        <taxon>Magnoliopsida</taxon>
        <taxon>Liliopsida</taxon>
        <taxon>Poales</taxon>
        <taxon>Poaceae</taxon>
        <taxon>BOP clade</taxon>
        <taxon>Pooideae</taxon>
        <taxon>Triticodae</taxon>
        <taxon>Triticeae</taxon>
        <taxon>Triticinae</taxon>
        <taxon>Aegilops</taxon>
    </lineage>
</organism>
<reference evidence="1" key="5">
    <citation type="journal article" date="2021" name="G3 (Bethesda)">
        <title>Aegilops tauschii genome assembly Aet v5.0 features greater sequence contiguity and improved annotation.</title>
        <authorList>
            <person name="Wang L."/>
            <person name="Zhu T."/>
            <person name="Rodriguez J.C."/>
            <person name="Deal K.R."/>
            <person name="Dubcovsky J."/>
            <person name="McGuire P.E."/>
            <person name="Lux T."/>
            <person name="Spannagl M."/>
            <person name="Mayer K.F.X."/>
            <person name="Baldrich P."/>
            <person name="Meyers B.C."/>
            <person name="Huo N."/>
            <person name="Gu Y.Q."/>
            <person name="Zhou H."/>
            <person name="Devos K.M."/>
            <person name="Bennetzen J.L."/>
            <person name="Unver T."/>
            <person name="Budak H."/>
            <person name="Gulick P.J."/>
            <person name="Galiba G."/>
            <person name="Kalapos B."/>
            <person name="Nelson D.R."/>
            <person name="Li P."/>
            <person name="You F.M."/>
            <person name="Luo M.C."/>
            <person name="Dvorak J."/>
        </authorList>
    </citation>
    <scope>NUCLEOTIDE SEQUENCE [LARGE SCALE GENOMIC DNA]</scope>
    <source>
        <strain evidence="1">cv. AL8/78</strain>
    </source>
</reference>
<reference evidence="1" key="4">
    <citation type="submission" date="2019-03" db="UniProtKB">
        <authorList>
            <consortium name="EnsemblPlants"/>
        </authorList>
    </citation>
    <scope>IDENTIFICATION</scope>
</reference>
<reference evidence="2" key="2">
    <citation type="journal article" date="2017" name="Nat. Plants">
        <title>The Aegilops tauschii genome reveals multiple impacts of transposons.</title>
        <authorList>
            <person name="Zhao G."/>
            <person name="Zou C."/>
            <person name="Li K."/>
            <person name="Wang K."/>
            <person name="Li T."/>
            <person name="Gao L."/>
            <person name="Zhang X."/>
            <person name="Wang H."/>
            <person name="Yang Z."/>
            <person name="Liu X."/>
            <person name="Jiang W."/>
            <person name="Mao L."/>
            <person name="Kong X."/>
            <person name="Jiao Y."/>
            <person name="Jia J."/>
        </authorList>
    </citation>
    <scope>NUCLEOTIDE SEQUENCE [LARGE SCALE GENOMIC DNA]</scope>
    <source>
        <strain evidence="2">cv. AL8/78</strain>
    </source>
</reference>
<dbReference type="AlphaFoldDB" id="A0A453LBZ8"/>
<reference evidence="2" key="1">
    <citation type="journal article" date="2014" name="Science">
        <title>Ancient hybridizations among the ancestral genomes of bread wheat.</title>
        <authorList>
            <consortium name="International Wheat Genome Sequencing Consortium,"/>
            <person name="Marcussen T."/>
            <person name="Sandve S.R."/>
            <person name="Heier L."/>
            <person name="Spannagl M."/>
            <person name="Pfeifer M."/>
            <person name="Jakobsen K.S."/>
            <person name="Wulff B.B."/>
            <person name="Steuernagel B."/>
            <person name="Mayer K.F."/>
            <person name="Olsen O.A."/>
        </authorList>
    </citation>
    <scope>NUCLEOTIDE SEQUENCE [LARGE SCALE GENOMIC DNA]</scope>
    <source>
        <strain evidence="2">cv. AL8/78</strain>
    </source>
</reference>
<keyword evidence="2" id="KW-1185">Reference proteome</keyword>
<dbReference type="EnsemblPlants" id="AET5Gv20704100.3">
    <property type="protein sequence ID" value="AET5Gv20704100.3"/>
    <property type="gene ID" value="AET5Gv20704100"/>
</dbReference>
<sequence>MKKDSTDNRSPPPWCSAEGANMALQIFKLPRPSGRDKCMWLNNKKITKNIAIGTEPTYWCYFSPWYTRQPALASTEMKGKCKKSKNIEKTEK</sequence>
<accession>A0A453LBZ8</accession>
<name>A0A453LBZ8_AEGTS</name>
<reference evidence="1" key="3">
    <citation type="journal article" date="2017" name="Nature">
        <title>Genome sequence of the progenitor of the wheat D genome Aegilops tauschii.</title>
        <authorList>
            <person name="Luo M.C."/>
            <person name="Gu Y.Q."/>
            <person name="Puiu D."/>
            <person name="Wang H."/>
            <person name="Twardziok S.O."/>
            <person name="Deal K.R."/>
            <person name="Huo N."/>
            <person name="Zhu T."/>
            <person name="Wang L."/>
            <person name="Wang Y."/>
            <person name="McGuire P.E."/>
            <person name="Liu S."/>
            <person name="Long H."/>
            <person name="Ramasamy R.K."/>
            <person name="Rodriguez J.C."/>
            <person name="Van S.L."/>
            <person name="Yuan L."/>
            <person name="Wang Z."/>
            <person name="Xia Z."/>
            <person name="Xiao L."/>
            <person name="Anderson O.D."/>
            <person name="Ouyang S."/>
            <person name="Liang Y."/>
            <person name="Zimin A.V."/>
            <person name="Pertea G."/>
            <person name="Qi P."/>
            <person name="Bennetzen J.L."/>
            <person name="Dai X."/>
            <person name="Dawson M.W."/>
            <person name="Muller H.G."/>
            <person name="Kugler K."/>
            <person name="Rivarola-Duarte L."/>
            <person name="Spannagl M."/>
            <person name="Mayer K.F.X."/>
            <person name="Lu F.H."/>
            <person name="Bevan M.W."/>
            <person name="Leroy P."/>
            <person name="Li P."/>
            <person name="You F.M."/>
            <person name="Sun Q."/>
            <person name="Liu Z."/>
            <person name="Lyons E."/>
            <person name="Wicker T."/>
            <person name="Salzberg S.L."/>
            <person name="Devos K.M."/>
            <person name="Dvorak J."/>
        </authorList>
    </citation>
    <scope>NUCLEOTIDE SEQUENCE [LARGE SCALE GENOMIC DNA]</scope>
    <source>
        <strain evidence="1">cv. AL8/78</strain>
    </source>
</reference>